<dbReference type="SMART" id="SM00974">
    <property type="entry name" value="T5orf172"/>
    <property type="match status" value="1"/>
</dbReference>
<gene>
    <name evidence="3" type="ORF">B0I36DRAFT_3086</name>
</gene>
<feature type="compositionally biased region" description="Polar residues" evidence="1">
    <location>
        <begin position="145"/>
        <end position="156"/>
    </location>
</feature>
<protein>
    <recommendedName>
        <fullName evidence="2">Bacteriophage T5 Orf172 DNA-binding domain-containing protein</fullName>
    </recommendedName>
</protein>
<dbReference type="Pfam" id="PF10544">
    <property type="entry name" value="T5orf172"/>
    <property type="match status" value="1"/>
</dbReference>
<dbReference type="Proteomes" id="UP000756346">
    <property type="component" value="Unassembled WGS sequence"/>
</dbReference>
<evidence type="ECO:0000256" key="1">
    <source>
        <dbReference type="SAM" id="MobiDB-lite"/>
    </source>
</evidence>
<feature type="region of interest" description="Disordered" evidence="1">
    <location>
        <begin position="144"/>
        <end position="186"/>
    </location>
</feature>
<feature type="domain" description="Bacteriophage T5 Orf172 DNA-binding" evidence="2">
    <location>
        <begin position="560"/>
        <end position="653"/>
    </location>
</feature>
<feature type="region of interest" description="Disordered" evidence="1">
    <location>
        <begin position="209"/>
        <end position="248"/>
    </location>
</feature>
<feature type="compositionally biased region" description="Polar residues" evidence="1">
    <location>
        <begin position="238"/>
        <end position="248"/>
    </location>
</feature>
<dbReference type="AlphaFoldDB" id="A0A9P9BV28"/>
<evidence type="ECO:0000313" key="3">
    <source>
        <dbReference type="EMBL" id="KAH7039883.1"/>
    </source>
</evidence>
<evidence type="ECO:0000259" key="2">
    <source>
        <dbReference type="SMART" id="SM00974"/>
    </source>
</evidence>
<proteinExistence type="predicted"/>
<dbReference type="RefSeq" id="XP_046017938.1">
    <property type="nucleotide sequence ID" value="XM_046152058.1"/>
</dbReference>
<dbReference type="EMBL" id="JAGTJQ010000001">
    <property type="protein sequence ID" value="KAH7039883.1"/>
    <property type="molecule type" value="Genomic_DNA"/>
</dbReference>
<dbReference type="OrthoDB" id="3511049at2759"/>
<evidence type="ECO:0000313" key="4">
    <source>
        <dbReference type="Proteomes" id="UP000756346"/>
    </source>
</evidence>
<keyword evidence="4" id="KW-1185">Reference proteome</keyword>
<reference evidence="3" key="1">
    <citation type="journal article" date="2021" name="Nat. Commun.">
        <title>Genetic determinants of endophytism in the Arabidopsis root mycobiome.</title>
        <authorList>
            <person name="Mesny F."/>
            <person name="Miyauchi S."/>
            <person name="Thiergart T."/>
            <person name="Pickel B."/>
            <person name="Atanasova L."/>
            <person name="Karlsson M."/>
            <person name="Huettel B."/>
            <person name="Barry K.W."/>
            <person name="Haridas S."/>
            <person name="Chen C."/>
            <person name="Bauer D."/>
            <person name="Andreopoulos W."/>
            <person name="Pangilinan J."/>
            <person name="LaButti K."/>
            <person name="Riley R."/>
            <person name="Lipzen A."/>
            <person name="Clum A."/>
            <person name="Drula E."/>
            <person name="Henrissat B."/>
            <person name="Kohler A."/>
            <person name="Grigoriev I.V."/>
            <person name="Martin F.M."/>
            <person name="Hacquard S."/>
        </authorList>
    </citation>
    <scope>NUCLEOTIDE SEQUENCE</scope>
    <source>
        <strain evidence="3">MPI-CAGE-CH-0230</strain>
    </source>
</reference>
<feature type="region of interest" description="Disordered" evidence="1">
    <location>
        <begin position="307"/>
        <end position="360"/>
    </location>
</feature>
<feature type="region of interest" description="Disordered" evidence="1">
    <location>
        <begin position="432"/>
        <end position="466"/>
    </location>
</feature>
<comment type="caution">
    <text evidence="3">The sequence shown here is derived from an EMBL/GenBank/DDBJ whole genome shotgun (WGS) entry which is preliminary data.</text>
</comment>
<feature type="compositionally biased region" description="Basic and acidic residues" evidence="1">
    <location>
        <begin position="157"/>
        <end position="170"/>
    </location>
</feature>
<name>A0A9P9BV28_9PEZI</name>
<organism evidence="3 4">
    <name type="scientific">Microdochium trichocladiopsis</name>
    <dbReference type="NCBI Taxonomy" id="1682393"/>
    <lineage>
        <taxon>Eukaryota</taxon>
        <taxon>Fungi</taxon>
        <taxon>Dikarya</taxon>
        <taxon>Ascomycota</taxon>
        <taxon>Pezizomycotina</taxon>
        <taxon>Sordariomycetes</taxon>
        <taxon>Xylariomycetidae</taxon>
        <taxon>Xylariales</taxon>
        <taxon>Microdochiaceae</taxon>
        <taxon>Microdochium</taxon>
    </lineage>
</organism>
<feature type="compositionally biased region" description="Basic and acidic residues" evidence="1">
    <location>
        <begin position="434"/>
        <end position="458"/>
    </location>
</feature>
<dbReference type="InterPro" id="IPR018306">
    <property type="entry name" value="Phage_T5_Orf172_DNA-bd"/>
</dbReference>
<accession>A0A9P9BV28</accession>
<dbReference type="GeneID" id="70181604"/>
<sequence length="739" mass="83636">MSSPLRLAADGKSWKFESLQDGLQFLYGTQENFRCQVVNHRGRSCSESVSIRGIEQILSLVCLKGKVLNCNPASPSHHASATLKMVIDDHSTHDGFISGQPEKDFFDALVWYSMCTTHRNSEEYEIRKKTLRRKWQKQVLREISTLPSASQQSDSNNENHHRSHNTDEIAVRSPKPFIKGTSIRTPQRFRLPRQSAVALEKVRARYSPELPADHNTAGAFESDSEISAPNSPVFDSPPATSAETPLTSRKTLWQQSEQKFPDIFANAVEASAGAEDESNDEYFTAEENETQPSLVYNPRLRLFQNPQQRPSATGLDPFPSESVGLPRSSSPACLSGHEPVPPVPAPSGTLGEQNTTPNPLRRARTMPIKVTKQRSANFDTTTIIERRHSFDGFNGYEGFESHFDRDAIQAFLENFPATRRRRKSVDLALVANSRESETSSESKQDGSERDQCRSHEAAARISSPSSEVTGLEQAIIGVSLFEHSHSAKNQFAPTRRSRKVPRKSDAVMAKAVTTNTEASGERSFEPKKTPVKDLLELLSQTHWEFRRRTGGAFIYGYRCEGSPEYVKIGRTERSSAERLAEWKLCGESPVEIYSFATRGSGKFAEDLIKLELHLERRKRPCAKHKRNDGVTPVEHNEWFKIEEEEAIERLELWERFHKLHMYHRKIPTPYSRLSEWVGEQMEKIGEFEAWGGVATGVQAGKPTRTKIKDEETHRREMTKVLDSLGKFLDLEEAKRRQAR</sequence>